<dbReference type="Gene3D" id="3.90.550.10">
    <property type="entry name" value="Spore Coat Polysaccharide Biosynthesis Protein SpsA, Chain A"/>
    <property type="match status" value="1"/>
</dbReference>
<dbReference type="CDD" id="cd00761">
    <property type="entry name" value="Glyco_tranf_GTA_type"/>
    <property type="match status" value="1"/>
</dbReference>
<evidence type="ECO:0000313" key="2">
    <source>
        <dbReference type="EMBL" id="ROR48925.1"/>
    </source>
</evidence>
<dbReference type="PANTHER" id="PTHR22916:SF3">
    <property type="entry name" value="UDP-GLCNAC:BETAGAL BETA-1,3-N-ACETYLGLUCOSAMINYLTRANSFERASE-LIKE PROTEIN 1"/>
    <property type="match status" value="1"/>
</dbReference>
<keyword evidence="3" id="KW-1185">Reference proteome</keyword>
<dbReference type="GO" id="GO:0016758">
    <property type="term" value="F:hexosyltransferase activity"/>
    <property type="evidence" value="ECO:0007669"/>
    <property type="project" value="UniProtKB-ARBA"/>
</dbReference>
<reference evidence="2 3" key="1">
    <citation type="submission" date="2018-11" db="EMBL/GenBank/DDBJ databases">
        <title>Genomic Encyclopedia of Type Strains, Phase IV (KMG-IV): sequencing the most valuable type-strain genomes for metagenomic binning, comparative biology and taxonomic classification.</title>
        <authorList>
            <person name="Goeker M."/>
        </authorList>
    </citation>
    <scope>NUCLEOTIDE SEQUENCE [LARGE SCALE GENOMIC DNA]</scope>
    <source>
        <strain evidence="2 3">DSM 15985</strain>
    </source>
</reference>
<dbReference type="Proteomes" id="UP000271868">
    <property type="component" value="Unassembled WGS sequence"/>
</dbReference>
<evidence type="ECO:0000313" key="3">
    <source>
        <dbReference type="Proteomes" id="UP000271868"/>
    </source>
</evidence>
<proteinExistence type="predicted"/>
<name>A0AAX1WWH4_9BURK</name>
<dbReference type="InterPro" id="IPR001173">
    <property type="entry name" value="Glyco_trans_2-like"/>
</dbReference>
<comment type="caution">
    <text evidence="2">The sequence shown here is derived from an EMBL/GenBank/DDBJ whole genome shotgun (WGS) entry which is preliminary data.</text>
</comment>
<dbReference type="SUPFAM" id="SSF53448">
    <property type="entry name" value="Nucleotide-diphospho-sugar transferases"/>
    <property type="match status" value="1"/>
</dbReference>
<dbReference type="EMBL" id="RJVL01000002">
    <property type="protein sequence ID" value="ROR48925.1"/>
    <property type="molecule type" value="Genomic_DNA"/>
</dbReference>
<gene>
    <name evidence="2" type="ORF">EDC60_0918</name>
</gene>
<dbReference type="PANTHER" id="PTHR22916">
    <property type="entry name" value="GLYCOSYLTRANSFERASE"/>
    <property type="match status" value="1"/>
</dbReference>
<dbReference type="Pfam" id="PF00535">
    <property type="entry name" value="Glycos_transf_2"/>
    <property type="match status" value="1"/>
</dbReference>
<accession>A0AAX1WWH4</accession>
<evidence type="ECO:0000259" key="1">
    <source>
        <dbReference type="Pfam" id="PF00535"/>
    </source>
</evidence>
<organism evidence="2 3">
    <name type="scientific">Diaphorobacter nitroreducens</name>
    <dbReference type="NCBI Taxonomy" id="164759"/>
    <lineage>
        <taxon>Bacteria</taxon>
        <taxon>Pseudomonadati</taxon>
        <taxon>Pseudomonadota</taxon>
        <taxon>Betaproteobacteria</taxon>
        <taxon>Burkholderiales</taxon>
        <taxon>Comamonadaceae</taxon>
        <taxon>Diaphorobacter</taxon>
    </lineage>
</organism>
<sequence length="359" mass="39135">MSGAVRAPAAPWLSILVPVYNVRDYLEACLTSVVEQVAQLPLAVEGGAGVEVLVLDDCSTDGSRALMQQLAQRWPGRLTLMRHAVNQGLSAARNTMIGAARGEYLWFLDSDDKLLPGALAGLQATVQRHAPDAVLCDFMVWRERTQLKHLLRGEGHRATFAGPAGGLQRDGAALLTGVLMTGQLHAWSKVTRRALWGADLRFPAGRYFEDMAAMPLALLRARSYCYMPQPWVAYRQRGSSILATMTLPKALDQSRALGAFAQALRTAEAEGALPASAALHFALAHQSARNLAGAARFLERADLPVAERRVAAQRLRDDFIAASPLSAQALLRAYVRRGWWLRALRLRRAWGVVAVEAKG</sequence>
<feature type="domain" description="Glycosyltransferase 2-like" evidence="1">
    <location>
        <begin position="14"/>
        <end position="152"/>
    </location>
</feature>
<dbReference type="RefSeq" id="WP_376738303.1">
    <property type="nucleotide sequence ID" value="NZ_RJVL01000002.1"/>
</dbReference>
<dbReference type="InterPro" id="IPR029044">
    <property type="entry name" value="Nucleotide-diphossugar_trans"/>
</dbReference>
<dbReference type="AlphaFoldDB" id="A0AAX1WWH4"/>
<protein>
    <submittedName>
        <fullName evidence="2">Glycosyltransferase involved in cell wall biosynthesis</fullName>
    </submittedName>
</protein>